<name>A0A2C6KS77_9APIC</name>
<protein>
    <submittedName>
        <fullName evidence="2">Uncharacterized protein</fullName>
    </submittedName>
</protein>
<dbReference type="AlphaFoldDB" id="A0A2C6KS77"/>
<comment type="caution">
    <text evidence="2">The sequence shown here is derived from an EMBL/GenBank/DDBJ whole genome shotgun (WGS) entry which is preliminary data.</text>
</comment>
<dbReference type="Proteomes" id="UP000221165">
    <property type="component" value="Unassembled WGS sequence"/>
</dbReference>
<gene>
    <name evidence="2" type="ORF">CSUI_005902</name>
</gene>
<accession>A0A2C6KS77</accession>
<organism evidence="2 3">
    <name type="scientific">Cystoisospora suis</name>
    <dbReference type="NCBI Taxonomy" id="483139"/>
    <lineage>
        <taxon>Eukaryota</taxon>
        <taxon>Sar</taxon>
        <taxon>Alveolata</taxon>
        <taxon>Apicomplexa</taxon>
        <taxon>Conoidasida</taxon>
        <taxon>Coccidia</taxon>
        <taxon>Eucoccidiorida</taxon>
        <taxon>Eimeriorina</taxon>
        <taxon>Sarcocystidae</taxon>
        <taxon>Cystoisospora</taxon>
    </lineage>
</organism>
<keyword evidence="3" id="KW-1185">Reference proteome</keyword>
<evidence type="ECO:0000256" key="1">
    <source>
        <dbReference type="SAM" id="MobiDB-lite"/>
    </source>
</evidence>
<proteinExistence type="predicted"/>
<dbReference type="GeneID" id="94429279"/>
<feature type="region of interest" description="Disordered" evidence="1">
    <location>
        <begin position="128"/>
        <end position="156"/>
    </location>
</feature>
<sequence length="156" mass="17158">METVEGPTGQRAGNLPVTDVRRRTVSEETELFSVVAETAALSENGVSIYSGGKLAFPSFKNEIRIPEELGQLLTMAHAERRRAEPEFPLLDARLLYRADSFVSERLLFTGRCALGTWPLRSTGYQSAAESRQSGLVPRTSGQGPRLSCHLRSPPKL</sequence>
<evidence type="ECO:0000313" key="3">
    <source>
        <dbReference type="Proteomes" id="UP000221165"/>
    </source>
</evidence>
<dbReference type="VEuPathDB" id="ToxoDB:CSUI_005902"/>
<evidence type="ECO:0000313" key="2">
    <source>
        <dbReference type="EMBL" id="PHJ20267.1"/>
    </source>
</evidence>
<dbReference type="RefSeq" id="XP_067921957.1">
    <property type="nucleotide sequence ID" value="XM_068066068.1"/>
</dbReference>
<reference evidence="2 3" key="1">
    <citation type="journal article" date="2017" name="Int. J. Parasitol.">
        <title>The genome of the protozoan parasite Cystoisospora suis and a reverse vaccinology approach to identify vaccine candidates.</title>
        <authorList>
            <person name="Palmieri N."/>
            <person name="Shrestha A."/>
            <person name="Ruttkowski B."/>
            <person name="Beck T."/>
            <person name="Vogl C."/>
            <person name="Tomley F."/>
            <person name="Blake D.P."/>
            <person name="Joachim A."/>
        </authorList>
    </citation>
    <scope>NUCLEOTIDE SEQUENCE [LARGE SCALE GENOMIC DNA]</scope>
    <source>
        <strain evidence="2 3">Wien I</strain>
    </source>
</reference>
<dbReference type="EMBL" id="MIGC01002918">
    <property type="protein sequence ID" value="PHJ20267.1"/>
    <property type="molecule type" value="Genomic_DNA"/>
</dbReference>